<comment type="caution">
    <text evidence="1">The sequence shown here is derived from an EMBL/GenBank/DDBJ whole genome shotgun (WGS) entry which is preliminary data.</text>
</comment>
<keyword evidence="2" id="KW-1185">Reference proteome</keyword>
<evidence type="ECO:0000313" key="2">
    <source>
        <dbReference type="Proteomes" id="UP001271789"/>
    </source>
</evidence>
<reference evidence="1" key="1">
    <citation type="submission" date="2023-06" db="EMBL/GenBank/DDBJ databases">
        <title>Genome sequence of Methanosarcinaceae archaeon Ag5.</title>
        <authorList>
            <person name="Protasov E."/>
            <person name="Platt K."/>
            <person name="Poehlein A."/>
            <person name="Daniel R."/>
            <person name="Brune A."/>
        </authorList>
    </citation>
    <scope>NUCLEOTIDE SEQUENCE</scope>
    <source>
        <strain evidence="1">Ag5</strain>
    </source>
</reference>
<sequence>MTFEANQINKSFMINDDYFCCKPPFQALVRKYLSSLAECFAGMLKCGTSIEFVF</sequence>
<protein>
    <submittedName>
        <fullName evidence="1">Uncharacterized protein</fullName>
    </submittedName>
</protein>
<name>A0AAE4MKG1_9EURY</name>
<gene>
    <name evidence="1" type="ORF">MsAg5_11650</name>
</gene>
<organism evidence="1 2">
    <name type="scientific">Methanolapillus africanus</name>
    <dbReference type="NCBI Taxonomy" id="3028297"/>
    <lineage>
        <taxon>Archaea</taxon>
        <taxon>Methanobacteriati</taxon>
        <taxon>Methanobacteriota</taxon>
        <taxon>Stenosarchaea group</taxon>
        <taxon>Methanomicrobia</taxon>
        <taxon>Methanosarcinales</taxon>
        <taxon>Methanosarcinaceae</taxon>
        <taxon>Methanolapillus</taxon>
    </lineage>
</organism>
<proteinExistence type="predicted"/>
<accession>A0AAE4MKG1</accession>
<dbReference type="Proteomes" id="UP001271789">
    <property type="component" value="Unassembled WGS sequence"/>
</dbReference>
<evidence type="ECO:0000313" key="1">
    <source>
        <dbReference type="EMBL" id="MDV0447283.1"/>
    </source>
</evidence>
<dbReference type="AlphaFoldDB" id="A0AAE4MKG1"/>
<dbReference type="EMBL" id="JAWDKD010000018">
    <property type="protein sequence ID" value="MDV0447283.1"/>
    <property type="molecule type" value="Genomic_DNA"/>
</dbReference>